<sequence length="52" mass="6080">MFHLQGYYRAMRQYLSTPKGVHDSKDYSRAVLLIVLTIAAVYLLLYMWGGIR</sequence>
<accession>A0A1H3XCC4</accession>
<name>A0A1H3XCC4_SELRU</name>
<feature type="transmembrane region" description="Helical" evidence="1">
    <location>
        <begin position="27"/>
        <end position="48"/>
    </location>
</feature>
<keyword evidence="1" id="KW-0812">Transmembrane</keyword>
<evidence type="ECO:0000313" key="2">
    <source>
        <dbReference type="EMBL" id="SDZ96983.1"/>
    </source>
</evidence>
<dbReference type="RefSeq" id="WP_177166190.1">
    <property type="nucleotide sequence ID" value="NZ_FNQG01000005.1"/>
</dbReference>
<dbReference type="Proteomes" id="UP000183469">
    <property type="component" value="Unassembled WGS sequence"/>
</dbReference>
<dbReference type="EMBL" id="FNQG01000005">
    <property type="protein sequence ID" value="SDZ96983.1"/>
    <property type="molecule type" value="Genomic_DNA"/>
</dbReference>
<reference evidence="2 3" key="1">
    <citation type="submission" date="2016-10" db="EMBL/GenBank/DDBJ databases">
        <authorList>
            <person name="de Groot N.N."/>
        </authorList>
    </citation>
    <scope>NUCLEOTIDE SEQUENCE [LARGE SCALE GENOMIC DNA]</scope>
    <source>
        <strain evidence="2 3">DSM 2872</strain>
    </source>
</reference>
<evidence type="ECO:0000313" key="3">
    <source>
        <dbReference type="Proteomes" id="UP000183469"/>
    </source>
</evidence>
<evidence type="ECO:0000256" key="1">
    <source>
        <dbReference type="SAM" id="Phobius"/>
    </source>
</evidence>
<organism evidence="2 3">
    <name type="scientific">Selenomonas ruminantium</name>
    <dbReference type="NCBI Taxonomy" id="971"/>
    <lineage>
        <taxon>Bacteria</taxon>
        <taxon>Bacillati</taxon>
        <taxon>Bacillota</taxon>
        <taxon>Negativicutes</taxon>
        <taxon>Selenomonadales</taxon>
        <taxon>Selenomonadaceae</taxon>
        <taxon>Selenomonas</taxon>
    </lineage>
</organism>
<proteinExistence type="predicted"/>
<keyword evidence="1" id="KW-0472">Membrane</keyword>
<protein>
    <submittedName>
        <fullName evidence="2">Uncharacterized protein</fullName>
    </submittedName>
</protein>
<dbReference type="AlphaFoldDB" id="A0A1H3XCC4"/>
<gene>
    <name evidence="2" type="ORF">SAMN05660648_01422</name>
</gene>
<keyword evidence="1" id="KW-1133">Transmembrane helix</keyword>